<accession>A0AAV5GKY7</accession>
<keyword evidence="2" id="KW-0645">Protease</keyword>
<dbReference type="SUPFAM" id="SSF53474">
    <property type="entry name" value="alpha/beta-Hydrolases"/>
    <property type="match status" value="1"/>
</dbReference>
<evidence type="ECO:0000256" key="1">
    <source>
        <dbReference type="ARBA" id="ARBA00010040"/>
    </source>
</evidence>
<evidence type="ECO:0000256" key="6">
    <source>
        <dbReference type="SAM" id="MobiDB-lite"/>
    </source>
</evidence>
<keyword evidence="3" id="KW-0732">Signal</keyword>
<reference evidence="8 9" key="1">
    <citation type="submission" date="2021-12" db="EMBL/GenBank/DDBJ databases">
        <title>High titer production of polyol ester of fatty acids by Rhodotorula paludigena BS15 towards product separation-free biomass refinery.</title>
        <authorList>
            <person name="Mano J."/>
            <person name="Ono H."/>
            <person name="Tanaka T."/>
            <person name="Naito K."/>
            <person name="Sushida H."/>
            <person name="Ike M."/>
            <person name="Tokuyasu K."/>
            <person name="Kitaoka M."/>
        </authorList>
    </citation>
    <scope>NUCLEOTIDE SEQUENCE [LARGE SCALE GENOMIC DNA]</scope>
    <source>
        <strain evidence="8 9">BS15</strain>
    </source>
</reference>
<name>A0AAV5GKY7_9BASI</name>
<keyword evidence="4" id="KW-0378">Hydrolase</keyword>
<evidence type="ECO:0000256" key="4">
    <source>
        <dbReference type="ARBA" id="ARBA00022801"/>
    </source>
</evidence>
<comment type="caution">
    <text evidence="8">The sequence shown here is derived from an EMBL/GenBank/DDBJ whole genome shotgun (WGS) entry which is preliminary data.</text>
</comment>
<feature type="region of interest" description="Disordered" evidence="6">
    <location>
        <begin position="1"/>
        <end position="23"/>
    </location>
</feature>
<proteinExistence type="inferred from homology"/>
<evidence type="ECO:0000313" key="8">
    <source>
        <dbReference type="EMBL" id="GJN90027.1"/>
    </source>
</evidence>
<feature type="region of interest" description="Disordered" evidence="6">
    <location>
        <begin position="471"/>
        <end position="497"/>
    </location>
</feature>
<comment type="similarity">
    <text evidence="1">Belongs to the peptidase S9C family.</text>
</comment>
<organism evidence="8 9">
    <name type="scientific">Rhodotorula paludigena</name>
    <dbReference type="NCBI Taxonomy" id="86838"/>
    <lineage>
        <taxon>Eukaryota</taxon>
        <taxon>Fungi</taxon>
        <taxon>Dikarya</taxon>
        <taxon>Basidiomycota</taxon>
        <taxon>Pucciniomycotina</taxon>
        <taxon>Microbotryomycetes</taxon>
        <taxon>Sporidiobolales</taxon>
        <taxon>Sporidiobolaceae</taxon>
        <taxon>Rhodotorula</taxon>
    </lineage>
</organism>
<dbReference type="SUPFAM" id="SSF69322">
    <property type="entry name" value="Tricorn protease domain 2"/>
    <property type="match status" value="1"/>
</dbReference>
<feature type="domain" description="Peptidase S9 prolyl oligopeptidase catalytic" evidence="7">
    <location>
        <begin position="617"/>
        <end position="827"/>
    </location>
</feature>
<dbReference type="Proteomes" id="UP001342314">
    <property type="component" value="Unassembled WGS sequence"/>
</dbReference>
<evidence type="ECO:0000313" key="9">
    <source>
        <dbReference type="Proteomes" id="UP001342314"/>
    </source>
</evidence>
<dbReference type="EMBL" id="BQKY01000006">
    <property type="protein sequence ID" value="GJN90027.1"/>
    <property type="molecule type" value="Genomic_DNA"/>
</dbReference>
<dbReference type="Pfam" id="PF00326">
    <property type="entry name" value="Peptidase_S9"/>
    <property type="match status" value="1"/>
</dbReference>
<keyword evidence="9" id="KW-1185">Reference proteome</keyword>
<evidence type="ECO:0000259" key="7">
    <source>
        <dbReference type="Pfam" id="PF00326"/>
    </source>
</evidence>
<dbReference type="PANTHER" id="PTHR42776">
    <property type="entry name" value="SERINE PEPTIDASE S9 FAMILY MEMBER"/>
    <property type="match status" value="1"/>
</dbReference>
<evidence type="ECO:0000256" key="5">
    <source>
        <dbReference type="ARBA" id="ARBA00032829"/>
    </source>
</evidence>
<dbReference type="GO" id="GO:0006508">
    <property type="term" value="P:proteolysis"/>
    <property type="evidence" value="ECO:0007669"/>
    <property type="project" value="UniProtKB-KW"/>
</dbReference>
<gene>
    <name evidence="8" type="ORF">Rhopal_003024-T1</name>
</gene>
<dbReference type="GO" id="GO:0004252">
    <property type="term" value="F:serine-type endopeptidase activity"/>
    <property type="evidence" value="ECO:0007669"/>
    <property type="project" value="TreeGrafter"/>
</dbReference>
<dbReference type="Gene3D" id="3.40.50.1820">
    <property type="entry name" value="alpha/beta hydrolase"/>
    <property type="match status" value="1"/>
</dbReference>
<sequence length="869" mass="95455">MSSPLSEGDSVTPRDILSLPRPAAAVANPSGTRALWPSSTFDFAAAGGKGRSEKSIYLVELASTHYEGTADAEDFSRTTDPRAVLSSLAMTDAAWLDDQTIAFLRPAVPHGEAVAQGDAGERIDHPRAMSDEAFKKKRAAWAGMDGGEGTEVWAKDVENGDEYLVGKLPVPISDLTIRQVPRSSSTVADEALLAFSATVYPDGDIWSVPQHDQEQEEKAAGSDGKVYDSLFVRHWDEWSPTAGQKKQVHYVRLTRELDAPKKADQEHIDADSDASLEDFEIVEKPSTASANGKTRRWAMEPRRQGELCAQGSQPNVVSPLKGAPLECPVGPFGGSSDFSFSATHLLFHAKDPHVNPAWHTRTQVYLVPLVPRSPADAEPRAITLGTQGACASPVLSPDGKRAAWLEMREDGYEADRHRVMIYEVATGERWGATEEWDRSPGSIVWAPSGDKLFLQTEDQGHVKVFQLDVPKSSSAATAKKPEPVALTNEHSTTSMHPLSDTSLLLTWNSLTSPNRLSLLSVAPPSSPSPTPTVELTPLASLTKHLAARKSLSRGEEFWFGGDQGQSVHGWICFPPEAEKARLARKDGVASEGAEKGKKWPLAFLCHGGPQSAWNDGWSTRWNPNAWAGHGYITVAINRTGSTGFGQEFCDKIKEDWGGAPFRDLVAGLEFVKRAYPEIDPERTAALGASYGGFMANWIQGHNDQMGFKALVCHDGVFNTANTWFATEELYFPTREFGGQPWEVPEKYAKWSPHQHIKHWKTPQLVIHGSKDYRLVESEGLSVFNTLQRLGVPSRLLIFPSENHWVLRPQNSLKWSEEVFRWIDEWTAEDKVASAPTPVSLPPPQSRAQEAVAAMRKPGYQVEYSAGLFE</sequence>
<dbReference type="InterPro" id="IPR011042">
    <property type="entry name" value="6-blade_b-propeller_TolB-like"/>
</dbReference>
<protein>
    <recommendedName>
        <fullName evidence="5">Dipeptidyl-peptidase V</fullName>
    </recommendedName>
</protein>
<evidence type="ECO:0000256" key="2">
    <source>
        <dbReference type="ARBA" id="ARBA00022670"/>
    </source>
</evidence>
<dbReference type="AlphaFoldDB" id="A0AAV5GKY7"/>
<dbReference type="InterPro" id="IPR029058">
    <property type="entry name" value="AB_hydrolase_fold"/>
</dbReference>
<dbReference type="InterPro" id="IPR001375">
    <property type="entry name" value="Peptidase_S9_cat"/>
</dbReference>
<evidence type="ECO:0000256" key="3">
    <source>
        <dbReference type="ARBA" id="ARBA00022729"/>
    </source>
</evidence>
<dbReference type="Gene3D" id="2.120.10.30">
    <property type="entry name" value="TolB, C-terminal domain"/>
    <property type="match status" value="1"/>
</dbReference>
<dbReference type="PANTHER" id="PTHR42776:SF13">
    <property type="entry name" value="DIPEPTIDYL-PEPTIDASE 5"/>
    <property type="match status" value="1"/>
</dbReference>
<dbReference type="FunFam" id="3.40.50.1820:FF:000028">
    <property type="entry name" value="S9 family peptidase"/>
    <property type="match status" value="1"/>
</dbReference>